<keyword evidence="2" id="KW-0732">Signal</keyword>
<dbReference type="RefSeq" id="WP_290264426.1">
    <property type="nucleotide sequence ID" value="NZ_JAUFQG010000006.1"/>
</dbReference>
<protein>
    <submittedName>
        <fullName evidence="4">Substrate-binding periplasmic protein</fullName>
    </submittedName>
</protein>
<dbReference type="PANTHER" id="PTHR35936:SF35">
    <property type="entry name" value="L-CYSTINE-BINDING PROTEIN TCYJ"/>
    <property type="match status" value="1"/>
</dbReference>
<evidence type="ECO:0000313" key="4">
    <source>
        <dbReference type="EMBL" id="MFC4360690.1"/>
    </source>
</evidence>
<dbReference type="Proteomes" id="UP001595840">
    <property type="component" value="Unassembled WGS sequence"/>
</dbReference>
<evidence type="ECO:0000259" key="3">
    <source>
        <dbReference type="SMART" id="SM00062"/>
    </source>
</evidence>
<dbReference type="SMART" id="SM00062">
    <property type="entry name" value="PBPb"/>
    <property type="match status" value="1"/>
</dbReference>
<accession>A0ABV8V0E4</accession>
<sequence>MVDSKDTSINRYYRALFTLVALVSCVAARAELSGEPKPLPAIVVPIVAPWGFYDADDRQSGLLVNFQNELFKRAKLAVNAELRPYPRVVHDLASGSADMGVMFVSPLAEQSGVSLGHVVTMRVILIAPANRNNPIAKLEDLDGERVGFIRGSKYGRRFDEYPGFEHIAINNVEQGLRMLVTDRLDALVATEQALLYAMFITGIPASQFAAHLTLGNARADLYLSRHSEGQAWVASVRDALKSMNLDGSSTAIFYQHDLWPRQAYCFAGGRCLEAVQPPMNDF</sequence>
<dbReference type="InterPro" id="IPR001638">
    <property type="entry name" value="Solute-binding_3/MltF_N"/>
</dbReference>
<organism evidence="4 5">
    <name type="scientific">Simiduia curdlanivorans</name>
    <dbReference type="NCBI Taxonomy" id="1492769"/>
    <lineage>
        <taxon>Bacteria</taxon>
        <taxon>Pseudomonadati</taxon>
        <taxon>Pseudomonadota</taxon>
        <taxon>Gammaproteobacteria</taxon>
        <taxon>Cellvibrionales</taxon>
        <taxon>Cellvibrionaceae</taxon>
        <taxon>Simiduia</taxon>
    </lineage>
</organism>
<dbReference type="PROSITE" id="PS51257">
    <property type="entry name" value="PROKAR_LIPOPROTEIN"/>
    <property type="match status" value="1"/>
</dbReference>
<comment type="caution">
    <text evidence="4">The sequence shown here is derived from an EMBL/GenBank/DDBJ whole genome shotgun (WGS) entry which is preliminary data.</text>
</comment>
<evidence type="ECO:0000256" key="1">
    <source>
        <dbReference type="ARBA" id="ARBA00010333"/>
    </source>
</evidence>
<feature type="domain" description="Solute-binding protein family 3/N-terminal" evidence="3">
    <location>
        <begin position="43"/>
        <end position="256"/>
    </location>
</feature>
<proteinExistence type="inferred from homology"/>
<comment type="similarity">
    <text evidence="1">Belongs to the bacterial solute-binding protein 3 family.</text>
</comment>
<evidence type="ECO:0000313" key="5">
    <source>
        <dbReference type="Proteomes" id="UP001595840"/>
    </source>
</evidence>
<dbReference type="PANTHER" id="PTHR35936">
    <property type="entry name" value="MEMBRANE-BOUND LYTIC MUREIN TRANSGLYCOSYLASE F"/>
    <property type="match status" value="1"/>
</dbReference>
<name>A0ABV8V0E4_9GAMM</name>
<evidence type="ECO:0000256" key="2">
    <source>
        <dbReference type="ARBA" id="ARBA00022729"/>
    </source>
</evidence>
<dbReference type="EMBL" id="JBHSCX010000001">
    <property type="protein sequence ID" value="MFC4360690.1"/>
    <property type="molecule type" value="Genomic_DNA"/>
</dbReference>
<dbReference type="SUPFAM" id="SSF53850">
    <property type="entry name" value="Periplasmic binding protein-like II"/>
    <property type="match status" value="1"/>
</dbReference>
<gene>
    <name evidence="4" type="ORF">ACFOX3_00175</name>
</gene>
<dbReference type="Gene3D" id="3.40.190.10">
    <property type="entry name" value="Periplasmic binding protein-like II"/>
    <property type="match status" value="2"/>
</dbReference>
<reference evidence="5" key="1">
    <citation type="journal article" date="2019" name="Int. J. Syst. Evol. Microbiol.">
        <title>The Global Catalogue of Microorganisms (GCM) 10K type strain sequencing project: providing services to taxonomists for standard genome sequencing and annotation.</title>
        <authorList>
            <consortium name="The Broad Institute Genomics Platform"/>
            <consortium name="The Broad Institute Genome Sequencing Center for Infectious Disease"/>
            <person name="Wu L."/>
            <person name="Ma J."/>
        </authorList>
    </citation>
    <scope>NUCLEOTIDE SEQUENCE [LARGE SCALE GENOMIC DNA]</scope>
    <source>
        <strain evidence="5">CECT 8570</strain>
    </source>
</reference>
<keyword evidence="5" id="KW-1185">Reference proteome</keyword>